<evidence type="ECO:0000256" key="1">
    <source>
        <dbReference type="ARBA" id="ARBA00004651"/>
    </source>
</evidence>
<feature type="transmembrane region" description="Helical" evidence="8">
    <location>
        <begin position="344"/>
        <end position="365"/>
    </location>
</feature>
<feature type="transmembrane region" description="Helical" evidence="8">
    <location>
        <begin position="166"/>
        <end position="188"/>
    </location>
</feature>
<dbReference type="PRINTS" id="PR01036">
    <property type="entry name" value="TCRTETB"/>
</dbReference>
<dbReference type="GO" id="GO:0005886">
    <property type="term" value="C:plasma membrane"/>
    <property type="evidence" value="ECO:0007669"/>
    <property type="project" value="UniProtKB-SubCell"/>
</dbReference>
<feature type="transmembrane region" description="Helical" evidence="8">
    <location>
        <begin position="287"/>
        <end position="307"/>
    </location>
</feature>
<dbReference type="OrthoDB" id="9814303at2"/>
<dbReference type="GO" id="GO:1990961">
    <property type="term" value="P:xenobiotic detoxification by transmembrane export across the plasma membrane"/>
    <property type="evidence" value="ECO:0007669"/>
    <property type="project" value="InterPro"/>
</dbReference>
<evidence type="ECO:0000259" key="9">
    <source>
        <dbReference type="PROSITE" id="PS50850"/>
    </source>
</evidence>
<dbReference type="Proteomes" id="UP000092713">
    <property type="component" value="Unassembled WGS sequence"/>
</dbReference>
<dbReference type="InterPro" id="IPR020846">
    <property type="entry name" value="MFS_dom"/>
</dbReference>
<comment type="similarity">
    <text evidence="2 8">Belongs to the major facilitator superfamily. Bcr/CmlA family.</text>
</comment>
<dbReference type="SUPFAM" id="SSF103473">
    <property type="entry name" value="MFS general substrate transporter"/>
    <property type="match status" value="1"/>
</dbReference>
<feature type="transmembrane region" description="Helical" evidence="8">
    <location>
        <begin position="50"/>
        <end position="68"/>
    </location>
</feature>
<evidence type="ECO:0000313" key="11">
    <source>
        <dbReference type="Proteomes" id="UP000092713"/>
    </source>
</evidence>
<protein>
    <recommendedName>
        <fullName evidence="8">Bcr/CflA family efflux transporter</fullName>
    </recommendedName>
</protein>
<dbReference type="NCBIfam" id="TIGR00710">
    <property type="entry name" value="efflux_Bcr_CflA"/>
    <property type="match status" value="1"/>
</dbReference>
<feature type="transmembrane region" description="Helical" evidence="8">
    <location>
        <begin position="313"/>
        <end position="332"/>
    </location>
</feature>
<dbReference type="GO" id="GO:0042910">
    <property type="term" value="F:xenobiotic transmembrane transporter activity"/>
    <property type="evidence" value="ECO:0007669"/>
    <property type="project" value="InterPro"/>
</dbReference>
<dbReference type="PROSITE" id="PS50850">
    <property type="entry name" value="MFS"/>
    <property type="match status" value="1"/>
</dbReference>
<dbReference type="STRING" id="1747903.ASR47_103042"/>
<evidence type="ECO:0000256" key="4">
    <source>
        <dbReference type="ARBA" id="ARBA00022475"/>
    </source>
</evidence>
<organism evidence="10 11">
    <name type="scientific">Janthinobacterium psychrotolerans</name>
    <dbReference type="NCBI Taxonomy" id="1747903"/>
    <lineage>
        <taxon>Bacteria</taxon>
        <taxon>Pseudomonadati</taxon>
        <taxon>Pseudomonadota</taxon>
        <taxon>Betaproteobacteria</taxon>
        <taxon>Burkholderiales</taxon>
        <taxon>Oxalobacteraceae</taxon>
        <taxon>Janthinobacterium</taxon>
    </lineage>
</organism>
<dbReference type="InterPro" id="IPR036259">
    <property type="entry name" value="MFS_trans_sf"/>
</dbReference>
<evidence type="ECO:0000256" key="8">
    <source>
        <dbReference type="RuleBase" id="RU365088"/>
    </source>
</evidence>
<sequence length="405" mass="41052">MQQHTLPRAGSLGLAASLALVAVLGPAGIDMYLASMPAMARELQTSYANVQLSLTVFLLAMGMGQLPCGPLTDMLGRRRPLLAGIAVYIAAALWAAQADQLPMLLLARLLQGLGAALTLVVVMSMVRDVADGVRAAQLFALLMTIVGLAPVLAPAVGGMVDAHYGWRAVMLALAGLGALTLLNSALFLPETLPVSKRVSPKGALRTYARIALNRAFLLPALALAASFFFLFAYIGGASLVYQHDFGLPADTFGLVFGATGVAVLLGAMASGSLVGRHGVLRLSMGGACAMLGGAVLALAAAALGLGLPGVLPGLFLALGGLGVAEATLMAIAMGSQQRALGSTAALLGAIQLTIAGMATPVAASLAQLGPLPWLLFLTAAGLLVSWLTLVSARSSPAHSASLPLH</sequence>
<evidence type="ECO:0000256" key="7">
    <source>
        <dbReference type="ARBA" id="ARBA00023136"/>
    </source>
</evidence>
<dbReference type="InterPro" id="IPR004812">
    <property type="entry name" value="Efflux_drug-R_Bcr/CmlA"/>
</dbReference>
<dbReference type="InterPro" id="IPR011701">
    <property type="entry name" value="MFS"/>
</dbReference>
<comment type="caution">
    <text evidence="8">Lacks conserved residue(s) required for the propagation of feature annotation.</text>
</comment>
<feature type="transmembrane region" description="Helical" evidence="8">
    <location>
        <begin position="254"/>
        <end position="275"/>
    </location>
</feature>
<feature type="transmembrane region" description="Helical" evidence="8">
    <location>
        <begin position="371"/>
        <end position="392"/>
    </location>
</feature>
<keyword evidence="4" id="KW-1003">Cell membrane</keyword>
<evidence type="ECO:0000256" key="5">
    <source>
        <dbReference type="ARBA" id="ARBA00022692"/>
    </source>
</evidence>
<keyword evidence="3 8" id="KW-0813">Transport</keyword>
<evidence type="ECO:0000256" key="2">
    <source>
        <dbReference type="ARBA" id="ARBA00006236"/>
    </source>
</evidence>
<dbReference type="PANTHER" id="PTHR23502">
    <property type="entry name" value="MAJOR FACILITATOR SUPERFAMILY"/>
    <property type="match status" value="1"/>
</dbReference>
<evidence type="ECO:0000313" key="10">
    <source>
        <dbReference type="EMBL" id="OBV41413.1"/>
    </source>
</evidence>
<keyword evidence="8" id="KW-0997">Cell inner membrane</keyword>
<dbReference type="PANTHER" id="PTHR23502:SF132">
    <property type="entry name" value="POLYAMINE TRANSPORTER 2-RELATED"/>
    <property type="match status" value="1"/>
</dbReference>
<keyword evidence="11" id="KW-1185">Reference proteome</keyword>
<dbReference type="EMBL" id="LOCQ01000033">
    <property type="protein sequence ID" value="OBV41413.1"/>
    <property type="molecule type" value="Genomic_DNA"/>
</dbReference>
<feature type="transmembrane region" description="Helical" evidence="8">
    <location>
        <begin position="138"/>
        <end position="160"/>
    </location>
</feature>
<comment type="caution">
    <text evidence="10">The sequence shown here is derived from an EMBL/GenBank/DDBJ whole genome shotgun (WGS) entry which is preliminary data.</text>
</comment>
<evidence type="ECO:0000256" key="3">
    <source>
        <dbReference type="ARBA" id="ARBA00022448"/>
    </source>
</evidence>
<feature type="transmembrane region" description="Helical" evidence="8">
    <location>
        <begin position="80"/>
        <end position="97"/>
    </location>
</feature>
<keyword evidence="6 8" id="KW-1133">Transmembrane helix</keyword>
<dbReference type="RefSeq" id="WP_065306046.1">
    <property type="nucleotide sequence ID" value="NZ_LOCQ01000033.1"/>
</dbReference>
<dbReference type="AlphaFoldDB" id="A0A1A7CAT2"/>
<keyword evidence="7 8" id="KW-0472">Membrane</keyword>
<comment type="subcellular location">
    <subcellularLocation>
        <location evidence="8">Cell inner membrane</location>
        <topology evidence="8">Multi-pass membrane protein</topology>
    </subcellularLocation>
    <subcellularLocation>
        <location evidence="1">Cell membrane</location>
        <topology evidence="1">Multi-pass membrane protein</topology>
    </subcellularLocation>
</comment>
<gene>
    <name evidence="10" type="ORF">ASR47_103042</name>
</gene>
<accession>A0A1A7CAT2</accession>
<dbReference type="Gene3D" id="1.20.1720.10">
    <property type="entry name" value="Multidrug resistance protein D"/>
    <property type="match status" value="1"/>
</dbReference>
<dbReference type="Pfam" id="PF07690">
    <property type="entry name" value="MFS_1"/>
    <property type="match status" value="1"/>
</dbReference>
<dbReference type="PATRIC" id="fig|1747903.4.peg.5093"/>
<feature type="transmembrane region" description="Helical" evidence="8">
    <location>
        <begin position="215"/>
        <end position="234"/>
    </location>
</feature>
<reference evidence="10 11" key="1">
    <citation type="submission" date="2016-04" db="EMBL/GenBank/DDBJ databases">
        <title>Draft genome sequence of Janthinobacterium psychrotolerans sp. nov., isolated from freshwater sediments in Denmark.</title>
        <authorList>
            <person name="Gong X."/>
            <person name="Skrivergaard S."/>
            <person name="Korsgaard B.S."/>
            <person name="Schreiber L."/>
            <person name="Marshall I.P."/>
            <person name="Finster K."/>
            <person name="Schramm A."/>
        </authorList>
    </citation>
    <scope>NUCLEOTIDE SEQUENCE [LARGE SCALE GENOMIC DNA]</scope>
    <source>
        <strain evidence="10 11">S3-2</strain>
    </source>
</reference>
<keyword evidence="5 8" id="KW-0812">Transmembrane</keyword>
<proteinExistence type="inferred from homology"/>
<name>A0A1A7CAT2_9BURK</name>
<feature type="domain" description="Major facilitator superfamily (MFS) profile" evidence="9">
    <location>
        <begin position="14"/>
        <end position="393"/>
    </location>
</feature>
<feature type="transmembrane region" description="Helical" evidence="8">
    <location>
        <begin position="103"/>
        <end position="126"/>
    </location>
</feature>
<evidence type="ECO:0000256" key="6">
    <source>
        <dbReference type="ARBA" id="ARBA00022989"/>
    </source>
</evidence>